<evidence type="ECO:0000256" key="2">
    <source>
        <dbReference type="ARBA" id="ARBA00022475"/>
    </source>
</evidence>
<dbReference type="Pfam" id="PF04347">
    <property type="entry name" value="FliO"/>
    <property type="match status" value="1"/>
</dbReference>
<dbReference type="AlphaFoldDB" id="A0A1Q2L2K9"/>
<evidence type="ECO:0000256" key="4">
    <source>
        <dbReference type="ARBA" id="ARBA00022989"/>
    </source>
</evidence>
<keyword evidence="5 7" id="KW-0472">Membrane</keyword>
<evidence type="ECO:0000313" key="9">
    <source>
        <dbReference type="EMBL" id="AQQ54122.1"/>
    </source>
</evidence>
<keyword evidence="3 7" id="KW-0812">Transmembrane</keyword>
<name>A0A1Q2L2K9_9BACL</name>
<dbReference type="RefSeq" id="WP_077590015.1">
    <property type="nucleotide sequence ID" value="NZ_CP019640.1"/>
</dbReference>
<feature type="region of interest" description="Disordered" evidence="6">
    <location>
        <begin position="191"/>
        <end position="215"/>
    </location>
</feature>
<accession>A0A1Q2L2K9</accession>
<evidence type="ECO:0000256" key="1">
    <source>
        <dbReference type="ARBA" id="ARBA00004236"/>
    </source>
</evidence>
<comment type="subcellular location">
    <subcellularLocation>
        <location evidence="1">Cell membrane</location>
    </subcellularLocation>
</comment>
<dbReference type="KEGG" id="pmar:B0X71_14095"/>
<keyword evidence="4 7" id="KW-1133">Transmembrane helix</keyword>
<evidence type="ECO:0000256" key="3">
    <source>
        <dbReference type="ARBA" id="ARBA00022692"/>
    </source>
</evidence>
<dbReference type="EMBL" id="CP019640">
    <property type="protein sequence ID" value="AQQ54122.1"/>
    <property type="molecule type" value="Genomic_DNA"/>
</dbReference>
<dbReference type="Proteomes" id="UP000188184">
    <property type="component" value="Chromosome"/>
</dbReference>
<keyword evidence="8" id="KW-0732">Signal</keyword>
<reference evidence="9 10" key="1">
    <citation type="submission" date="2017-02" db="EMBL/GenBank/DDBJ databases">
        <title>The complete genomic sequence of a novel cold adapted crude oil-degrading bacterium Planococcus qaidamina Y42.</title>
        <authorList>
            <person name="Yang R."/>
        </authorList>
    </citation>
    <scope>NUCLEOTIDE SEQUENCE [LARGE SCALE GENOMIC DNA]</scope>
    <source>
        <strain evidence="9 10">Y42</strain>
    </source>
</reference>
<protein>
    <recommendedName>
        <fullName evidence="11">Flagellar protein</fullName>
    </recommendedName>
</protein>
<evidence type="ECO:0000256" key="7">
    <source>
        <dbReference type="SAM" id="Phobius"/>
    </source>
</evidence>
<evidence type="ECO:0008006" key="11">
    <source>
        <dbReference type="Google" id="ProtNLM"/>
    </source>
</evidence>
<proteinExistence type="predicted"/>
<keyword evidence="2" id="KW-1003">Cell membrane</keyword>
<feature type="chain" id="PRO_5013292539" description="Flagellar protein" evidence="8">
    <location>
        <begin position="32"/>
        <end position="215"/>
    </location>
</feature>
<evidence type="ECO:0000256" key="6">
    <source>
        <dbReference type="SAM" id="MobiDB-lite"/>
    </source>
</evidence>
<evidence type="ECO:0000313" key="10">
    <source>
        <dbReference type="Proteomes" id="UP000188184"/>
    </source>
</evidence>
<evidence type="ECO:0000256" key="5">
    <source>
        <dbReference type="ARBA" id="ARBA00023136"/>
    </source>
</evidence>
<feature type="signal peptide" evidence="8">
    <location>
        <begin position="1"/>
        <end position="31"/>
    </location>
</feature>
<dbReference type="InterPro" id="IPR022781">
    <property type="entry name" value="Flagellar_biosynth_FliO"/>
</dbReference>
<dbReference type="GO" id="GO:0044781">
    <property type="term" value="P:bacterial-type flagellum organization"/>
    <property type="evidence" value="ECO:0007669"/>
    <property type="project" value="InterPro"/>
</dbReference>
<feature type="transmembrane region" description="Helical" evidence="7">
    <location>
        <begin position="62"/>
        <end position="84"/>
    </location>
</feature>
<dbReference type="GO" id="GO:0016020">
    <property type="term" value="C:membrane"/>
    <property type="evidence" value="ECO:0007669"/>
    <property type="project" value="InterPro"/>
</dbReference>
<gene>
    <name evidence="9" type="ORF">B0X71_14095</name>
</gene>
<sequence>MRYLLKPAAASLLCMLLISVAIILSPAAASAAPSVSDALENGTIDDEAIEETETTGENDTSLISVIVKLVFYTALIVVLIYALIKFLALRQQKLQPNQAVQLMGGTPLGNNKSLQLVKVGGQVYLIGVGDEVTLIKEFSDAAEIGAIEKSLETPSSFSLKSALTFGKPASDGETPKWSQGFESLFKQSLDRQRESREQLTSELHQAEEEREERSS</sequence>
<organism evidence="9 10">
    <name type="scientific">Planococcus lenghuensis</name>
    <dbReference type="NCBI Taxonomy" id="2213202"/>
    <lineage>
        <taxon>Bacteria</taxon>
        <taxon>Bacillati</taxon>
        <taxon>Bacillota</taxon>
        <taxon>Bacilli</taxon>
        <taxon>Bacillales</taxon>
        <taxon>Caryophanaceae</taxon>
        <taxon>Planococcus</taxon>
    </lineage>
</organism>
<keyword evidence="10" id="KW-1185">Reference proteome</keyword>
<evidence type="ECO:0000256" key="8">
    <source>
        <dbReference type="SAM" id="SignalP"/>
    </source>
</evidence>